<dbReference type="AlphaFoldDB" id="A0A098G6H8"/>
<feature type="transmembrane region" description="Helical" evidence="7">
    <location>
        <begin position="45"/>
        <end position="68"/>
    </location>
</feature>
<accession>A0A098G6H8</accession>
<evidence type="ECO:0000256" key="5">
    <source>
        <dbReference type="ARBA" id="ARBA00022989"/>
    </source>
</evidence>
<dbReference type="PANTHER" id="PTHR38596">
    <property type="entry name" value="UPF0114 PROTEIN YQHA"/>
    <property type="match status" value="1"/>
</dbReference>
<dbReference type="HAMAP" id="MF_00143">
    <property type="entry name" value="UPF0114"/>
    <property type="match status" value="1"/>
</dbReference>
<feature type="transmembrane region" description="Helical" evidence="7">
    <location>
        <begin position="99"/>
        <end position="116"/>
    </location>
</feature>
<gene>
    <name evidence="8" type="ORF">LFA_2727</name>
</gene>
<dbReference type="InterPro" id="IPR020761">
    <property type="entry name" value="UPF0114_bac"/>
</dbReference>
<proteinExistence type="inferred from homology"/>
<dbReference type="PANTHER" id="PTHR38596:SF1">
    <property type="entry name" value="UPF0114 PROTEIN YQHA"/>
    <property type="match status" value="1"/>
</dbReference>
<reference evidence="9" key="1">
    <citation type="submission" date="2014-09" db="EMBL/GenBank/DDBJ databases">
        <authorList>
            <person name="Gomez-Valero L."/>
        </authorList>
    </citation>
    <scope>NUCLEOTIDE SEQUENCE [LARGE SCALE GENOMIC DNA]</scope>
    <source>
        <strain evidence="9">ATCC700992</strain>
    </source>
</reference>
<evidence type="ECO:0000256" key="3">
    <source>
        <dbReference type="ARBA" id="ARBA00022475"/>
    </source>
</evidence>
<dbReference type="EMBL" id="LN614827">
    <property type="protein sequence ID" value="CEG58093.1"/>
    <property type="molecule type" value="Genomic_DNA"/>
</dbReference>
<dbReference type="GO" id="GO:0005886">
    <property type="term" value="C:plasma membrane"/>
    <property type="evidence" value="ECO:0007669"/>
    <property type="project" value="UniProtKB-SubCell"/>
</dbReference>
<evidence type="ECO:0000256" key="7">
    <source>
        <dbReference type="HAMAP-Rule" id="MF_00143"/>
    </source>
</evidence>
<sequence length="179" mass="20186">MGRWLQLPLYLGLILILAAYVYRFIRELFALIVHLNGFDDTHIMLGVLDLIDVVMIANLLIMVVMGGYETFVSRLDLGTHPDTPEWLDHLDAGAMKIKLALSLIGISSIHLLRTFIDPTKLSNFSVMWQVIIHLTLIISALAIAWANKLLNATHHQPLPLVEITPQKTMITAEKTRNLQ</sequence>
<name>A0A098G6H8_9GAMM</name>
<comment type="similarity">
    <text evidence="2 7">Belongs to the UPF0114 family.</text>
</comment>
<dbReference type="InterPro" id="IPR005134">
    <property type="entry name" value="UPF0114"/>
</dbReference>
<dbReference type="KEGG" id="lfa:LFA_2727"/>
<evidence type="ECO:0000256" key="1">
    <source>
        <dbReference type="ARBA" id="ARBA00004651"/>
    </source>
</evidence>
<dbReference type="NCBIfam" id="TIGR00645">
    <property type="entry name" value="HI0507"/>
    <property type="match status" value="1"/>
</dbReference>
<feature type="transmembrane region" description="Helical" evidence="7">
    <location>
        <begin position="128"/>
        <end position="146"/>
    </location>
</feature>
<comment type="subcellular location">
    <subcellularLocation>
        <location evidence="1 7">Cell membrane</location>
        <topology evidence="1 7">Multi-pass membrane protein</topology>
    </subcellularLocation>
</comment>
<keyword evidence="4 7" id="KW-0812">Transmembrane</keyword>
<protein>
    <recommendedName>
        <fullName evidence="7">UPF0114 protein LFA_2727</fullName>
    </recommendedName>
</protein>
<evidence type="ECO:0000256" key="2">
    <source>
        <dbReference type="ARBA" id="ARBA00005774"/>
    </source>
</evidence>
<dbReference type="HOGENOM" id="CLU_097887_0_0_6"/>
<feature type="transmembrane region" description="Helical" evidence="7">
    <location>
        <begin position="7"/>
        <end position="25"/>
    </location>
</feature>
<keyword evidence="6 7" id="KW-0472">Membrane</keyword>
<evidence type="ECO:0000313" key="9">
    <source>
        <dbReference type="Proteomes" id="UP000032430"/>
    </source>
</evidence>
<keyword evidence="3 7" id="KW-1003">Cell membrane</keyword>
<evidence type="ECO:0000256" key="4">
    <source>
        <dbReference type="ARBA" id="ARBA00022692"/>
    </source>
</evidence>
<dbReference type="Proteomes" id="UP000032430">
    <property type="component" value="Chromosome I"/>
</dbReference>
<evidence type="ECO:0000256" key="6">
    <source>
        <dbReference type="ARBA" id="ARBA00023136"/>
    </source>
</evidence>
<organism evidence="8 9">
    <name type="scientific">Legionella fallonii LLAP-10</name>
    <dbReference type="NCBI Taxonomy" id="1212491"/>
    <lineage>
        <taxon>Bacteria</taxon>
        <taxon>Pseudomonadati</taxon>
        <taxon>Pseudomonadota</taxon>
        <taxon>Gammaproteobacteria</taxon>
        <taxon>Legionellales</taxon>
        <taxon>Legionellaceae</taxon>
        <taxon>Legionella</taxon>
    </lineage>
</organism>
<keyword evidence="9" id="KW-1185">Reference proteome</keyword>
<dbReference type="Pfam" id="PF03350">
    <property type="entry name" value="UPF0114"/>
    <property type="match status" value="1"/>
</dbReference>
<keyword evidence="5 7" id="KW-1133">Transmembrane helix</keyword>
<evidence type="ECO:0000313" key="8">
    <source>
        <dbReference type="EMBL" id="CEG58093.1"/>
    </source>
</evidence>